<dbReference type="PANTHER" id="PTHR42856">
    <property type="entry name" value="ACYL-COENZYME A THIOESTERASE PAAI"/>
    <property type="match status" value="1"/>
</dbReference>
<dbReference type="InterPro" id="IPR029069">
    <property type="entry name" value="HotDog_dom_sf"/>
</dbReference>
<evidence type="ECO:0000259" key="2">
    <source>
        <dbReference type="Pfam" id="PF03061"/>
    </source>
</evidence>
<dbReference type="EMBL" id="MZGX01000015">
    <property type="protein sequence ID" value="OPX43707.1"/>
    <property type="molecule type" value="Genomic_DNA"/>
</dbReference>
<keyword evidence="4" id="KW-1185">Reference proteome</keyword>
<dbReference type="AlphaFoldDB" id="A0A1V4SKE4"/>
<dbReference type="GO" id="GO:0016289">
    <property type="term" value="F:acyl-CoA hydrolase activity"/>
    <property type="evidence" value="ECO:0007669"/>
    <property type="project" value="TreeGrafter"/>
</dbReference>
<sequence>MDRNLEKAIIRFFERDRFAQFVGIELIRVEPGFAAARMEITEKHLNGLNIVQGGAIYTLADFAFAAATNSNGLATVGINTSITYLKAPSGKFITAEAREISSGKKICGCDVNVTDEDGSIIAKFIGTGYRKNLAIDFIEGKVLPSATKPV</sequence>
<dbReference type="InterPro" id="IPR003736">
    <property type="entry name" value="PAAI_dom"/>
</dbReference>
<protein>
    <submittedName>
        <fullName evidence="3">Acyl-coenzyme A thioesterase PaaI</fullName>
        <ecNumber evidence="3">3.1.2.-</ecNumber>
    </submittedName>
</protein>
<organism evidence="3 4">
    <name type="scientific">Ruminiclostridium hungatei</name>
    <name type="common">Clostridium hungatei</name>
    <dbReference type="NCBI Taxonomy" id="48256"/>
    <lineage>
        <taxon>Bacteria</taxon>
        <taxon>Bacillati</taxon>
        <taxon>Bacillota</taxon>
        <taxon>Clostridia</taxon>
        <taxon>Eubacteriales</taxon>
        <taxon>Oscillospiraceae</taxon>
        <taxon>Ruminiclostridium</taxon>
    </lineage>
</organism>
<dbReference type="EC" id="3.1.2.-" evidence="3"/>
<keyword evidence="1 3" id="KW-0378">Hydrolase</keyword>
<dbReference type="Pfam" id="PF03061">
    <property type="entry name" value="4HBT"/>
    <property type="match status" value="1"/>
</dbReference>
<dbReference type="PANTHER" id="PTHR42856:SF1">
    <property type="entry name" value="ACYL-COENZYME A THIOESTERASE PAAI"/>
    <property type="match status" value="1"/>
</dbReference>
<gene>
    <name evidence="3" type="primary">paaI_1</name>
    <name evidence="3" type="ORF">CLHUN_24270</name>
</gene>
<proteinExistence type="predicted"/>
<dbReference type="CDD" id="cd03443">
    <property type="entry name" value="PaaI_thioesterase"/>
    <property type="match status" value="1"/>
</dbReference>
<dbReference type="Proteomes" id="UP000191554">
    <property type="component" value="Unassembled WGS sequence"/>
</dbReference>
<evidence type="ECO:0000256" key="1">
    <source>
        <dbReference type="ARBA" id="ARBA00022801"/>
    </source>
</evidence>
<dbReference type="NCBIfam" id="TIGR00369">
    <property type="entry name" value="unchar_dom_1"/>
    <property type="match status" value="1"/>
</dbReference>
<reference evidence="3 4" key="1">
    <citation type="submission" date="2017-03" db="EMBL/GenBank/DDBJ databases">
        <title>Genome sequence of Clostridium hungatei DSM 14427.</title>
        <authorList>
            <person name="Poehlein A."/>
            <person name="Daniel R."/>
        </authorList>
    </citation>
    <scope>NUCLEOTIDE SEQUENCE [LARGE SCALE GENOMIC DNA]</scope>
    <source>
        <strain evidence="3 4">DSM 14427</strain>
    </source>
</reference>
<evidence type="ECO:0000313" key="3">
    <source>
        <dbReference type="EMBL" id="OPX43707.1"/>
    </source>
</evidence>
<feature type="domain" description="Thioesterase" evidence="2">
    <location>
        <begin position="49"/>
        <end position="120"/>
    </location>
</feature>
<dbReference type="Gene3D" id="3.10.129.10">
    <property type="entry name" value="Hotdog Thioesterase"/>
    <property type="match status" value="1"/>
</dbReference>
<accession>A0A1V4SKE4</accession>
<dbReference type="STRING" id="48256.CLHUN_24270"/>
<comment type="caution">
    <text evidence="3">The sequence shown here is derived from an EMBL/GenBank/DDBJ whole genome shotgun (WGS) entry which is preliminary data.</text>
</comment>
<dbReference type="RefSeq" id="WP_242656509.1">
    <property type="nucleotide sequence ID" value="NZ_MZGX01000015.1"/>
</dbReference>
<name>A0A1V4SKE4_RUMHU</name>
<dbReference type="SUPFAM" id="SSF54637">
    <property type="entry name" value="Thioesterase/thiol ester dehydrase-isomerase"/>
    <property type="match status" value="1"/>
</dbReference>
<dbReference type="InterPro" id="IPR052723">
    <property type="entry name" value="Acyl-CoA_thioesterase_PaaI"/>
</dbReference>
<evidence type="ECO:0000313" key="4">
    <source>
        <dbReference type="Proteomes" id="UP000191554"/>
    </source>
</evidence>
<dbReference type="InterPro" id="IPR006683">
    <property type="entry name" value="Thioestr_dom"/>
</dbReference>